<evidence type="ECO:0000313" key="2">
    <source>
        <dbReference type="EMBL" id="RJF85035.1"/>
    </source>
</evidence>
<reference evidence="2 3" key="1">
    <citation type="submission" date="2018-09" db="EMBL/GenBank/DDBJ databases">
        <authorList>
            <person name="Zhu H."/>
        </authorList>
    </citation>
    <scope>NUCLEOTIDE SEQUENCE [LARGE SCALE GENOMIC DNA]</scope>
    <source>
        <strain evidence="2 3">K2W22B-5</strain>
    </source>
</reference>
<comment type="caution">
    <text evidence="2">The sequence shown here is derived from an EMBL/GenBank/DDBJ whole genome shotgun (WGS) entry which is preliminary data.</text>
</comment>
<feature type="domain" description="HTH luxR-type" evidence="1">
    <location>
        <begin position="276"/>
        <end position="338"/>
    </location>
</feature>
<dbReference type="AlphaFoldDB" id="A0A418W4V3"/>
<accession>A0A418W4V3</accession>
<dbReference type="InterPro" id="IPR016032">
    <property type="entry name" value="Sig_transdc_resp-reg_C-effctor"/>
</dbReference>
<evidence type="ECO:0000259" key="1">
    <source>
        <dbReference type="SMART" id="SM00421"/>
    </source>
</evidence>
<dbReference type="GO" id="GO:0003677">
    <property type="term" value="F:DNA binding"/>
    <property type="evidence" value="ECO:0007669"/>
    <property type="project" value="InterPro"/>
</dbReference>
<evidence type="ECO:0000313" key="3">
    <source>
        <dbReference type="Proteomes" id="UP000283458"/>
    </source>
</evidence>
<gene>
    <name evidence="2" type="ORF">D3877_11340</name>
</gene>
<dbReference type="GO" id="GO:0006355">
    <property type="term" value="P:regulation of DNA-templated transcription"/>
    <property type="evidence" value="ECO:0007669"/>
    <property type="project" value="InterPro"/>
</dbReference>
<dbReference type="InterPro" id="IPR000792">
    <property type="entry name" value="Tscrpt_reg_LuxR_C"/>
</dbReference>
<keyword evidence="3" id="KW-1185">Reference proteome</keyword>
<dbReference type="Proteomes" id="UP000283458">
    <property type="component" value="Unassembled WGS sequence"/>
</dbReference>
<dbReference type="EMBL" id="QYUL01000001">
    <property type="protein sequence ID" value="RJF85035.1"/>
    <property type="molecule type" value="Genomic_DNA"/>
</dbReference>
<sequence length="359" mass="38519">MTLLSALPPLPPHAVDLIQATDKAGGAIIVFDREDHIIGANHEQRRIMPCSAYGPRDTYRSLFWSLYRSGLTGNKGAKADPATWLANTVAARHSSPNLDFVNSYPWGRMLVSHLRLDDGTSIQARLDMKASGVDRYFGDHDAGMGVMWAVRVQREMRGLQSALDNLGLAVALVDSTGMPIHQNAAFGALLDAADGLTLASDGSVMALDDCDDLVLRQTLGHVATGAVPSCHVPLRRPGRSPLIMAVSSGTTPETAVLAVARDGEDDREIATVLMRAFDLSPVEAEVLAALGAGLSVREIARRRGVAEGTTYLQVKAVKVALERFEFAATDLATLASLVTRISAITRAPRPRAHDNRRLS</sequence>
<protein>
    <recommendedName>
        <fullName evidence="1">HTH luxR-type domain-containing protein</fullName>
    </recommendedName>
</protein>
<dbReference type="RefSeq" id="WP_119830664.1">
    <property type="nucleotide sequence ID" value="NZ_QYUL01000001.1"/>
</dbReference>
<proteinExistence type="predicted"/>
<dbReference type="OrthoDB" id="7301535at2"/>
<dbReference type="SMART" id="SM00421">
    <property type="entry name" value="HTH_LUXR"/>
    <property type="match status" value="1"/>
</dbReference>
<dbReference type="Gene3D" id="1.10.10.10">
    <property type="entry name" value="Winged helix-like DNA-binding domain superfamily/Winged helix DNA-binding domain"/>
    <property type="match status" value="1"/>
</dbReference>
<name>A0A418W4V3_9PROT</name>
<dbReference type="SUPFAM" id="SSF46894">
    <property type="entry name" value="C-terminal effector domain of the bipartite response regulators"/>
    <property type="match status" value="1"/>
</dbReference>
<organism evidence="2 3">
    <name type="scientific">Azospirillum cavernae</name>
    <dbReference type="NCBI Taxonomy" id="2320860"/>
    <lineage>
        <taxon>Bacteria</taxon>
        <taxon>Pseudomonadati</taxon>
        <taxon>Pseudomonadota</taxon>
        <taxon>Alphaproteobacteria</taxon>
        <taxon>Rhodospirillales</taxon>
        <taxon>Azospirillaceae</taxon>
        <taxon>Azospirillum</taxon>
    </lineage>
</organism>
<dbReference type="InterPro" id="IPR036388">
    <property type="entry name" value="WH-like_DNA-bd_sf"/>
</dbReference>